<name>A0A1J3CNS1_NOCCA</name>
<sequence length="111" mass="12907">MTKGSSEMDPDRLFILKNLCSCACVSVSEWSHFLKNVFLCTFDFRTFNFLNYTAHETLRMIQDGESKYMSIKLFPQSDKLCFHYDEIKSSNLLHPLCVYFSLCFAETKATS</sequence>
<gene>
    <name evidence="1" type="ORF">GA_TR699_c1_g1_i1_g.2252</name>
</gene>
<dbReference type="EMBL" id="GEVI01024114">
    <property type="protein sequence ID" value="JAU08206.1"/>
    <property type="molecule type" value="Transcribed_RNA"/>
</dbReference>
<reference evidence="1" key="1">
    <citation type="submission" date="2016-07" db="EMBL/GenBank/DDBJ databases">
        <title>De novo transcriptome assembly of four accessions of the metal hyperaccumulator plant Noccaea caerulescens.</title>
        <authorList>
            <person name="Blande D."/>
            <person name="Halimaa P."/>
            <person name="Tervahauta A.I."/>
            <person name="Aarts M.G."/>
            <person name="Karenlampi S.O."/>
        </authorList>
    </citation>
    <scope>NUCLEOTIDE SEQUENCE</scope>
</reference>
<protein>
    <submittedName>
        <fullName evidence="1">Uncharacterized protein</fullName>
    </submittedName>
</protein>
<accession>A0A1J3CNS1</accession>
<evidence type="ECO:0000313" key="1">
    <source>
        <dbReference type="EMBL" id="JAU08206.1"/>
    </source>
</evidence>
<dbReference type="AlphaFoldDB" id="A0A1J3CNS1"/>
<organism evidence="1">
    <name type="scientific">Noccaea caerulescens</name>
    <name type="common">Alpine penny-cress</name>
    <name type="synonym">Thlaspi caerulescens</name>
    <dbReference type="NCBI Taxonomy" id="107243"/>
    <lineage>
        <taxon>Eukaryota</taxon>
        <taxon>Viridiplantae</taxon>
        <taxon>Streptophyta</taxon>
        <taxon>Embryophyta</taxon>
        <taxon>Tracheophyta</taxon>
        <taxon>Spermatophyta</taxon>
        <taxon>Magnoliopsida</taxon>
        <taxon>eudicotyledons</taxon>
        <taxon>Gunneridae</taxon>
        <taxon>Pentapetalae</taxon>
        <taxon>rosids</taxon>
        <taxon>malvids</taxon>
        <taxon>Brassicales</taxon>
        <taxon>Brassicaceae</taxon>
        <taxon>Coluteocarpeae</taxon>
        <taxon>Noccaea</taxon>
    </lineage>
</organism>
<proteinExistence type="predicted"/>